<sequence length="41" mass="4681">MSLLLLRFIRVRFTVSPYGVHSSIFTAANTTAAEYCLRFNL</sequence>
<gene>
    <name evidence="1" type="ORF">GGD57_003836</name>
</gene>
<protein>
    <submittedName>
        <fullName evidence="1">Uncharacterized protein</fullName>
    </submittedName>
</protein>
<comment type="caution">
    <text evidence="1">The sequence shown here is derived from an EMBL/GenBank/DDBJ whole genome shotgun (WGS) entry which is preliminary data.</text>
</comment>
<organism evidence="1 2">
    <name type="scientific">Rhizobium esperanzae</name>
    <dbReference type="NCBI Taxonomy" id="1967781"/>
    <lineage>
        <taxon>Bacteria</taxon>
        <taxon>Pseudomonadati</taxon>
        <taxon>Pseudomonadota</taxon>
        <taxon>Alphaproteobacteria</taxon>
        <taxon>Hyphomicrobiales</taxon>
        <taxon>Rhizobiaceae</taxon>
        <taxon>Rhizobium/Agrobacterium group</taxon>
        <taxon>Rhizobium</taxon>
    </lineage>
</organism>
<name>A0A7W6W6E2_9HYPH</name>
<proteinExistence type="predicted"/>
<dbReference type="Proteomes" id="UP000540909">
    <property type="component" value="Unassembled WGS sequence"/>
</dbReference>
<reference evidence="1 2" key="1">
    <citation type="submission" date="2020-08" db="EMBL/GenBank/DDBJ databases">
        <title>Genomic Encyclopedia of Type Strains, Phase IV (KMG-V): Genome sequencing to study the core and pangenomes of soil and plant-associated prokaryotes.</title>
        <authorList>
            <person name="Whitman W."/>
        </authorList>
    </citation>
    <scope>NUCLEOTIDE SEQUENCE [LARGE SCALE GENOMIC DNA]</scope>
    <source>
        <strain evidence="1 2">SEMIA 4089</strain>
    </source>
</reference>
<dbReference type="EMBL" id="JACIFY010000014">
    <property type="protein sequence ID" value="MBB4237236.1"/>
    <property type="molecule type" value="Genomic_DNA"/>
</dbReference>
<dbReference type="AlphaFoldDB" id="A0A7W6W6E2"/>
<evidence type="ECO:0000313" key="2">
    <source>
        <dbReference type="Proteomes" id="UP000540909"/>
    </source>
</evidence>
<accession>A0A7W6W6E2</accession>
<evidence type="ECO:0000313" key="1">
    <source>
        <dbReference type="EMBL" id="MBB4237236.1"/>
    </source>
</evidence>